<dbReference type="GO" id="GO:0046654">
    <property type="term" value="P:tetrahydrofolate biosynthetic process"/>
    <property type="evidence" value="ECO:0007669"/>
    <property type="project" value="InterPro"/>
</dbReference>
<keyword evidence="4 8" id="KW-0554">One-carbon metabolism</keyword>
<dbReference type="Pfam" id="PF00186">
    <property type="entry name" value="DHFR_1"/>
    <property type="match status" value="1"/>
</dbReference>
<evidence type="ECO:0000256" key="8">
    <source>
        <dbReference type="PIRNR" id="PIRNR000194"/>
    </source>
</evidence>
<dbReference type="InterPro" id="IPR024072">
    <property type="entry name" value="DHFR-like_dom_sf"/>
</dbReference>
<dbReference type="EC" id="1.5.1.3" evidence="3 8"/>
<dbReference type="PIRSF" id="PIRSF000194">
    <property type="entry name" value="DHFR"/>
    <property type="match status" value="1"/>
</dbReference>
<comment type="similarity">
    <text evidence="2 8 9">Belongs to the dihydrofolate reductase family.</text>
</comment>
<dbReference type="GO" id="GO:0004146">
    <property type="term" value="F:dihydrofolate reductase activity"/>
    <property type="evidence" value="ECO:0007669"/>
    <property type="project" value="UniProtKB-EC"/>
</dbReference>
<evidence type="ECO:0000313" key="11">
    <source>
        <dbReference type="EMBL" id="NMP02985.1"/>
    </source>
</evidence>
<dbReference type="FunFam" id="3.40.430.10:FF:000001">
    <property type="entry name" value="Dihydrofolate reductase"/>
    <property type="match status" value="1"/>
</dbReference>
<evidence type="ECO:0000256" key="9">
    <source>
        <dbReference type="RuleBase" id="RU004474"/>
    </source>
</evidence>
<dbReference type="PRINTS" id="PR00070">
    <property type="entry name" value="DHFR"/>
</dbReference>
<dbReference type="PROSITE" id="PS00075">
    <property type="entry name" value="DHFR_1"/>
    <property type="match status" value="1"/>
</dbReference>
<dbReference type="GO" id="GO:0046452">
    <property type="term" value="P:dihydrofolate metabolic process"/>
    <property type="evidence" value="ECO:0007669"/>
    <property type="project" value="TreeGrafter"/>
</dbReference>
<evidence type="ECO:0000313" key="12">
    <source>
        <dbReference type="Proteomes" id="UP000549590"/>
    </source>
</evidence>
<name>A0AAP6Y311_9GAMM</name>
<protein>
    <recommendedName>
        <fullName evidence="3 8">Dihydrofolate reductase</fullName>
        <ecNumber evidence="3 8">1.5.1.3</ecNumber>
    </recommendedName>
</protein>
<evidence type="ECO:0000256" key="3">
    <source>
        <dbReference type="ARBA" id="ARBA00012856"/>
    </source>
</evidence>
<dbReference type="PANTHER" id="PTHR48069:SF3">
    <property type="entry name" value="DIHYDROFOLATE REDUCTASE"/>
    <property type="match status" value="1"/>
</dbReference>
<organism evidence="11 12">
    <name type="scientific">Pseudoalteromonas arctica</name>
    <dbReference type="NCBI Taxonomy" id="394751"/>
    <lineage>
        <taxon>Bacteria</taxon>
        <taxon>Pseudomonadati</taxon>
        <taxon>Pseudomonadota</taxon>
        <taxon>Gammaproteobacteria</taxon>
        <taxon>Alteromonadales</taxon>
        <taxon>Pseudoalteromonadaceae</taxon>
        <taxon>Pseudoalteromonas</taxon>
    </lineage>
</organism>
<dbReference type="NCBIfam" id="NF008037">
    <property type="entry name" value="PRK10769.1"/>
    <property type="match status" value="1"/>
</dbReference>
<sequence>MIISMIAAMANNRVIGLDNKMPWHLPADLQHFKKVTTGKPVIMGRKTFESIGRPLPGRRNIIITRNSEYTAQGIEVVTTPEAALELVCAVEEVMVIGGGNIYEQFLPKAERLYLTFIDLDIKGDTQFPDYNKVANWDVKEEQENLPDEKNKSSYKFVTLYKEH</sequence>
<keyword evidence="6 8" id="KW-0560">Oxidoreductase</keyword>
<dbReference type="GO" id="GO:0070401">
    <property type="term" value="F:NADP+ binding"/>
    <property type="evidence" value="ECO:0007669"/>
    <property type="project" value="UniProtKB-ARBA"/>
</dbReference>
<evidence type="ECO:0000256" key="1">
    <source>
        <dbReference type="ARBA" id="ARBA00004903"/>
    </source>
</evidence>
<evidence type="ECO:0000256" key="2">
    <source>
        <dbReference type="ARBA" id="ARBA00009539"/>
    </source>
</evidence>
<feature type="domain" description="DHFR" evidence="10">
    <location>
        <begin position="2"/>
        <end position="161"/>
    </location>
</feature>
<reference evidence="11 12" key="1">
    <citation type="submission" date="2020-04" db="EMBL/GenBank/DDBJ databases">
        <title>Genome sequencing and assembly of Pseudoalteromonas arctica.</title>
        <authorList>
            <person name="Cook G.M."/>
        </authorList>
    </citation>
    <scope>NUCLEOTIDE SEQUENCE [LARGE SCALE GENOMIC DNA]</scope>
    <source>
        <strain evidence="11 12">NEC-BIFX-2020_001</strain>
    </source>
</reference>
<evidence type="ECO:0000256" key="6">
    <source>
        <dbReference type="ARBA" id="ARBA00023002"/>
    </source>
</evidence>
<dbReference type="GO" id="GO:0046655">
    <property type="term" value="P:folic acid metabolic process"/>
    <property type="evidence" value="ECO:0007669"/>
    <property type="project" value="TreeGrafter"/>
</dbReference>
<dbReference type="RefSeq" id="WP_169044330.1">
    <property type="nucleotide sequence ID" value="NZ_JABBYB010000005.1"/>
</dbReference>
<evidence type="ECO:0000256" key="7">
    <source>
        <dbReference type="ARBA" id="ARBA00025067"/>
    </source>
</evidence>
<comment type="caution">
    <text evidence="11">The sequence shown here is derived from an EMBL/GenBank/DDBJ whole genome shotgun (WGS) entry which is preliminary data.</text>
</comment>
<evidence type="ECO:0000256" key="5">
    <source>
        <dbReference type="ARBA" id="ARBA00022857"/>
    </source>
</evidence>
<dbReference type="SUPFAM" id="SSF53597">
    <property type="entry name" value="Dihydrofolate reductase-like"/>
    <property type="match status" value="1"/>
</dbReference>
<evidence type="ECO:0000259" key="10">
    <source>
        <dbReference type="PROSITE" id="PS51330"/>
    </source>
</evidence>
<dbReference type="AlphaFoldDB" id="A0AAP6Y311"/>
<dbReference type="PROSITE" id="PS51330">
    <property type="entry name" value="DHFR_2"/>
    <property type="match status" value="1"/>
</dbReference>
<dbReference type="GO" id="GO:0006730">
    <property type="term" value="P:one-carbon metabolic process"/>
    <property type="evidence" value="ECO:0007669"/>
    <property type="project" value="UniProtKB-KW"/>
</dbReference>
<accession>A0AAP6Y311</accession>
<dbReference type="CDD" id="cd00209">
    <property type="entry name" value="DHFR"/>
    <property type="match status" value="1"/>
</dbReference>
<comment type="function">
    <text evidence="7 8">Key enzyme in folate metabolism. Catalyzes an essential reaction for de novo glycine and purine synthesis, and for DNA precursor synthesis.</text>
</comment>
<keyword evidence="5 8" id="KW-0521">NADP</keyword>
<dbReference type="InterPro" id="IPR017925">
    <property type="entry name" value="DHFR_CS"/>
</dbReference>
<dbReference type="PANTHER" id="PTHR48069">
    <property type="entry name" value="DIHYDROFOLATE REDUCTASE"/>
    <property type="match status" value="1"/>
</dbReference>
<dbReference type="InterPro" id="IPR012259">
    <property type="entry name" value="DHFR"/>
</dbReference>
<dbReference type="InterPro" id="IPR001796">
    <property type="entry name" value="DHFR_dom"/>
</dbReference>
<dbReference type="Gene3D" id="3.40.430.10">
    <property type="entry name" value="Dihydrofolate Reductase, subunit A"/>
    <property type="match status" value="1"/>
</dbReference>
<dbReference type="Proteomes" id="UP000549590">
    <property type="component" value="Unassembled WGS sequence"/>
</dbReference>
<gene>
    <name evidence="11" type="primary">folA</name>
    <name evidence="11" type="ORF">HHE94_09685</name>
</gene>
<proteinExistence type="inferred from homology"/>
<comment type="pathway">
    <text evidence="1 8">Cofactor biosynthesis; tetrahydrofolate biosynthesis; 5,6,7,8-tetrahydrofolate from 7,8-dihydrofolate: step 1/1.</text>
</comment>
<evidence type="ECO:0000256" key="4">
    <source>
        <dbReference type="ARBA" id="ARBA00022563"/>
    </source>
</evidence>
<dbReference type="EMBL" id="JABBYB010000005">
    <property type="protein sequence ID" value="NMP02985.1"/>
    <property type="molecule type" value="Genomic_DNA"/>
</dbReference>
<dbReference type="GO" id="GO:0005829">
    <property type="term" value="C:cytosol"/>
    <property type="evidence" value="ECO:0007669"/>
    <property type="project" value="TreeGrafter"/>
</dbReference>
<comment type="catalytic activity">
    <reaction evidence="8">
        <text>(6S)-5,6,7,8-tetrahydrofolate + NADP(+) = 7,8-dihydrofolate + NADPH + H(+)</text>
        <dbReference type="Rhea" id="RHEA:15009"/>
        <dbReference type="ChEBI" id="CHEBI:15378"/>
        <dbReference type="ChEBI" id="CHEBI:57451"/>
        <dbReference type="ChEBI" id="CHEBI:57453"/>
        <dbReference type="ChEBI" id="CHEBI:57783"/>
        <dbReference type="ChEBI" id="CHEBI:58349"/>
        <dbReference type="EC" id="1.5.1.3"/>
    </reaction>
</comment>